<dbReference type="Gene3D" id="3.40.50.1110">
    <property type="entry name" value="SGNH hydrolase"/>
    <property type="match status" value="1"/>
</dbReference>
<dbReference type="CDD" id="cd01831">
    <property type="entry name" value="Endoglucanase_E_like"/>
    <property type="match status" value="1"/>
</dbReference>
<dbReference type="EMBL" id="MU001678">
    <property type="protein sequence ID" value="KAF2458393.1"/>
    <property type="molecule type" value="Genomic_DNA"/>
</dbReference>
<dbReference type="Pfam" id="PF13472">
    <property type="entry name" value="Lipase_GDSL_2"/>
    <property type="match status" value="1"/>
</dbReference>
<dbReference type="AlphaFoldDB" id="A0A6A6P4M6"/>
<feature type="signal peptide" evidence="1">
    <location>
        <begin position="1"/>
        <end position="21"/>
    </location>
</feature>
<keyword evidence="4" id="KW-1185">Reference proteome</keyword>
<dbReference type="PANTHER" id="PTHR37834">
    <property type="entry name" value="GDSL-LIKE LIPASE/ACYLHYDROLASE DOMAIN PROTEIN (AFU_ORTHOLOGUE AFUA_2G00620)"/>
    <property type="match status" value="1"/>
</dbReference>
<feature type="chain" id="PRO_5025359653" evidence="1">
    <location>
        <begin position="22"/>
        <end position="408"/>
    </location>
</feature>
<dbReference type="PANTHER" id="PTHR37834:SF2">
    <property type="entry name" value="ESTERASE, SGNH HYDROLASE-TYPE"/>
    <property type="match status" value="1"/>
</dbReference>
<dbReference type="OrthoDB" id="426133at2759"/>
<dbReference type="GO" id="GO:0052689">
    <property type="term" value="F:carboxylic ester hydrolase activity"/>
    <property type="evidence" value="ECO:0007669"/>
    <property type="project" value="InterPro"/>
</dbReference>
<dbReference type="SUPFAM" id="SSF52266">
    <property type="entry name" value="SGNH hydrolase"/>
    <property type="match status" value="1"/>
</dbReference>
<name>A0A6A6P4M6_9PEZI</name>
<dbReference type="InterPro" id="IPR013830">
    <property type="entry name" value="SGNH_hydro"/>
</dbReference>
<evidence type="ECO:0000313" key="4">
    <source>
        <dbReference type="Proteomes" id="UP000799766"/>
    </source>
</evidence>
<dbReference type="InterPro" id="IPR052762">
    <property type="entry name" value="PCW_deacetylase/CE"/>
</dbReference>
<dbReference type="InterPro" id="IPR036514">
    <property type="entry name" value="SGNH_hydro_sf"/>
</dbReference>
<evidence type="ECO:0000313" key="3">
    <source>
        <dbReference type="EMBL" id="KAF2458393.1"/>
    </source>
</evidence>
<proteinExistence type="predicted"/>
<evidence type="ECO:0000259" key="2">
    <source>
        <dbReference type="Pfam" id="PF13472"/>
    </source>
</evidence>
<gene>
    <name evidence="3" type="ORF">BDY21DRAFT_363282</name>
</gene>
<keyword evidence="1" id="KW-0732">Signal</keyword>
<organism evidence="3 4">
    <name type="scientific">Lineolata rhizophorae</name>
    <dbReference type="NCBI Taxonomy" id="578093"/>
    <lineage>
        <taxon>Eukaryota</taxon>
        <taxon>Fungi</taxon>
        <taxon>Dikarya</taxon>
        <taxon>Ascomycota</taxon>
        <taxon>Pezizomycotina</taxon>
        <taxon>Dothideomycetes</taxon>
        <taxon>Dothideomycetes incertae sedis</taxon>
        <taxon>Lineolatales</taxon>
        <taxon>Lineolataceae</taxon>
        <taxon>Lineolata</taxon>
    </lineage>
</organism>
<sequence length="408" mass="44865">MRLFNNLATVALSSFVTLASATILQNGQVRDVLFPDTQIATVTGNDSAWTSYPPSASGISYKGSAPGLKFGFTGDKVALSFGEHTSPGVLVGYRLDGQDWEFTNVTAGATHQFVSASTPGFDMADDAGAPDTLRTFELYVSNWAFGVQVVGVHVAAGGQLVGLPNFARKVEVIGDSIASGMYDTYESMAGWAWDLGAGLGNVEFGVTAYPGICLVDQDCWGNPRGQAFQWFRASDTSPRARQMYGELSEQAEMWDFESKQPADLVIVHLGTNDNNTANNVPPGLYYDTYVEFVGKVHEVWPQAQIILVGLWNGFSRVGSTWREVGAFVEDIYRVYEYYSEEGYVHYFNTTGILQHNDIAPQYHPTDVGQIKVASHLMQYVKNTFGWDFGATGPEVQHETLYWNDQEAY</sequence>
<dbReference type="InterPro" id="IPR037461">
    <property type="entry name" value="CtCE2-like_dom"/>
</dbReference>
<reference evidence="3" key="1">
    <citation type="journal article" date="2020" name="Stud. Mycol.">
        <title>101 Dothideomycetes genomes: a test case for predicting lifestyles and emergence of pathogens.</title>
        <authorList>
            <person name="Haridas S."/>
            <person name="Albert R."/>
            <person name="Binder M."/>
            <person name="Bloem J."/>
            <person name="Labutti K."/>
            <person name="Salamov A."/>
            <person name="Andreopoulos B."/>
            <person name="Baker S."/>
            <person name="Barry K."/>
            <person name="Bills G."/>
            <person name="Bluhm B."/>
            <person name="Cannon C."/>
            <person name="Castanera R."/>
            <person name="Culley D."/>
            <person name="Daum C."/>
            <person name="Ezra D."/>
            <person name="Gonzalez J."/>
            <person name="Henrissat B."/>
            <person name="Kuo A."/>
            <person name="Liang C."/>
            <person name="Lipzen A."/>
            <person name="Lutzoni F."/>
            <person name="Magnuson J."/>
            <person name="Mondo S."/>
            <person name="Nolan M."/>
            <person name="Ohm R."/>
            <person name="Pangilinan J."/>
            <person name="Park H.-J."/>
            <person name="Ramirez L."/>
            <person name="Alfaro M."/>
            <person name="Sun H."/>
            <person name="Tritt A."/>
            <person name="Yoshinaga Y."/>
            <person name="Zwiers L.-H."/>
            <person name="Turgeon B."/>
            <person name="Goodwin S."/>
            <person name="Spatafora J."/>
            <person name="Crous P."/>
            <person name="Grigoriev I."/>
        </authorList>
    </citation>
    <scope>NUCLEOTIDE SEQUENCE</scope>
    <source>
        <strain evidence="3">ATCC 16933</strain>
    </source>
</reference>
<dbReference type="Proteomes" id="UP000799766">
    <property type="component" value="Unassembled WGS sequence"/>
</dbReference>
<protein>
    <submittedName>
        <fullName evidence="3">GDSL-like Lipase/Acylhydrolase-like protein</fullName>
    </submittedName>
</protein>
<accession>A0A6A6P4M6</accession>
<keyword evidence="3" id="KW-0378">Hydrolase</keyword>
<feature type="domain" description="SGNH hydrolase-type esterase" evidence="2">
    <location>
        <begin position="172"/>
        <end position="369"/>
    </location>
</feature>
<evidence type="ECO:0000256" key="1">
    <source>
        <dbReference type="SAM" id="SignalP"/>
    </source>
</evidence>